<dbReference type="RefSeq" id="WP_169339780.1">
    <property type="nucleotide sequence ID" value="NZ_JABBZM010000005.1"/>
</dbReference>
<accession>A0A848NXM4</accession>
<name>A0A848NXM4_9RALS</name>
<dbReference type="GO" id="GO:0016987">
    <property type="term" value="F:sigma factor activity"/>
    <property type="evidence" value="ECO:0007669"/>
    <property type="project" value="InterPro"/>
</dbReference>
<feature type="domain" description="RNA polymerase sigma factor 70 region 4 type 2" evidence="3">
    <location>
        <begin position="127"/>
        <end position="177"/>
    </location>
</feature>
<dbReference type="InterPro" id="IPR013249">
    <property type="entry name" value="RNA_pol_sigma70_r4_t2"/>
</dbReference>
<evidence type="ECO:0000259" key="3">
    <source>
        <dbReference type="Pfam" id="PF08281"/>
    </source>
</evidence>
<dbReference type="NCBIfam" id="TIGR02937">
    <property type="entry name" value="sigma70-ECF"/>
    <property type="match status" value="1"/>
</dbReference>
<comment type="caution">
    <text evidence="4">The sequence shown here is derived from an EMBL/GenBank/DDBJ whole genome shotgun (WGS) entry which is preliminary data.</text>
</comment>
<dbReference type="AlphaFoldDB" id="A0A848NXM4"/>
<dbReference type="SUPFAM" id="SSF88659">
    <property type="entry name" value="Sigma3 and sigma4 domains of RNA polymerase sigma factors"/>
    <property type="match status" value="1"/>
</dbReference>
<sequence>MSGAQADTKPAEGEHLRIFEDQRPRLLALAWRMLGARSEAQDLVQALWLQWQDTPLVGLHEPAAYLTRMATHACIDQLRSAQRQREHYVGIWLPEPVLEQGGLAAAIEHRGADPLAHLSYAEDVSTAFLLALERLTPLERAAFLLHDVFELPFDEVAARLGRDTAACRQLAARARGHVRREYVRCELDQTQVDALLQAFETSLQAGDPDALAALLCDEATLMSDGGGRVAAIPRPVRGNAAVARVLCGLVESWRRREPGGDLRRARINGQPGYLLHDTSGRLELAATLHWQADGRVASIHLVRNPDKLGASLHA</sequence>
<evidence type="ECO:0000313" key="5">
    <source>
        <dbReference type="Proteomes" id="UP000575469"/>
    </source>
</evidence>
<dbReference type="InterPro" id="IPR036388">
    <property type="entry name" value="WH-like_DNA-bd_sf"/>
</dbReference>
<dbReference type="Gene3D" id="3.10.450.50">
    <property type="match status" value="1"/>
</dbReference>
<dbReference type="InterPro" id="IPR007627">
    <property type="entry name" value="RNA_pol_sigma70_r2"/>
</dbReference>
<dbReference type="InterPro" id="IPR052704">
    <property type="entry name" value="ECF_Sigma-70_Domain"/>
</dbReference>
<dbReference type="SUPFAM" id="SSF88946">
    <property type="entry name" value="Sigma2 domain of RNA polymerase sigma factors"/>
    <property type="match status" value="1"/>
</dbReference>
<dbReference type="Pfam" id="PF08281">
    <property type="entry name" value="Sigma70_r4_2"/>
    <property type="match status" value="1"/>
</dbReference>
<dbReference type="GO" id="GO:0003677">
    <property type="term" value="F:DNA binding"/>
    <property type="evidence" value="ECO:0007669"/>
    <property type="project" value="InterPro"/>
</dbReference>
<dbReference type="PANTHER" id="PTHR30173">
    <property type="entry name" value="SIGMA 19 FACTOR"/>
    <property type="match status" value="1"/>
</dbReference>
<evidence type="ECO:0000313" key="4">
    <source>
        <dbReference type="EMBL" id="NMV37835.1"/>
    </source>
</evidence>
<proteinExistence type="predicted"/>
<dbReference type="InterPro" id="IPR013325">
    <property type="entry name" value="RNA_pol_sigma_r2"/>
</dbReference>
<feature type="domain" description="RNA polymerase sigma-70 region 2" evidence="2">
    <location>
        <begin position="19"/>
        <end position="83"/>
    </location>
</feature>
<reference evidence="4 5" key="1">
    <citation type="submission" date="2020-04" db="EMBL/GenBank/DDBJ databases">
        <title>Ralstonia insidiosa genome sequencing and assembly.</title>
        <authorList>
            <person name="Martins R.C.R."/>
            <person name="Perdigao-Neto L.V."/>
            <person name="Levin A.S.S."/>
            <person name="Costa S.F."/>
        </authorList>
    </citation>
    <scope>NUCLEOTIDE SEQUENCE [LARGE SCALE GENOMIC DNA]</scope>
    <source>
        <strain evidence="4 5">5047</strain>
    </source>
</reference>
<dbReference type="PANTHER" id="PTHR30173:SF43">
    <property type="entry name" value="ECF RNA POLYMERASE SIGMA FACTOR SIGI-RELATED"/>
    <property type="match status" value="1"/>
</dbReference>
<dbReference type="InterPro" id="IPR013324">
    <property type="entry name" value="RNA_pol_sigma_r3/r4-like"/>
</dbReference>
<dbReference type="GO" id="GO:0006352">
    <property type="term" value="P:DNA-templated transcription initiation"/>
    <property type="evidence" value="ECO:0007669"/>
    <property type="project" value="InterPro"/>
</dbReference>
<comment type="subunit">
    <text evidence="1">Interacts transiently with the RNA polymerase catalytic core formed by RpoA, RpoB, RpoC and RpoZ (2 alpha, 1 beta, 1 beta' and 1 omega subunit) to form the RNA polymerase holoenzyme that can initiate transcription.</text>
</comment>
<dbReference type="Proteomes" id="UP000575469">
    <property type="component" value="Unassembled WGS sequence"/>
</dbReference>
<protein>
    <submittedName>
        <fullName evidence="4">RNA polymerase sigma factor SigJ</fullName>
    </submittedName>
</protein>
<organism evidence="4 5">
    <name type="scientific">Ralstonia insidiosa</name>
    <dbReference type="NCBI Taxonomy" id="190721"/>
    <lineage>
        <taxon>Bacteria</taxon>
        <taxon>Pseudomonadati</taxon>
        <taxon>Pseudomonadota</taxon>
        <taxon>Betaproteobacteria</taxon>
        <taxon>Burkholderiales</taxon>
        <taxon>Burkholderiaceae</taxon>
        <taxon>Ralstonia</taxon>
    </lineage>
</organism>
<evidence type="ECO:0000259" key="2">
    <source>
        <dbReference type="Pfam" id="PF04542"/>
    </source>
</evidence>
<gene>
    <name evidence="4" type="primary">sigJ</name>
    <name evidence="4" type="ORF">HGR00_07920</name>
</gene>
<dbReference type="InterPro" id="IPR032710">
    <property type="entry name" value="NTF2-like_dom_sf"/>
</dbReference>
<dbReference type="InterPro" id="IPR014284">
    <property type="entry name" value="RNA_pol_sigma-70_dom"/>
</dbReference>
<evidence type="ECO:0000256" key="1">
    <source>
        <dbReference type="ARBA" id="ARBA00011344"/>
    </source>
</evidence>
<dbReference type="NCBIfam" id="NF007214">
    <property type="entry name" value="PRK09636.1"/>
    <property type="match status" value="1"/>
</dbReference>
<dbReference type="Gene3D" id="1.10.1740.10">
    <property type="match status" value="1"/>
</dbReference>
<dbReference type="SUPFAM" id="SSF54427">
    <property type="entry name" value="NTF2-like"/>
    <property type="match status" value="1"/>
</dbReference>
<dbReference type="Pfam" id="PF04542">
    <property type="entry name" value="Sigma70_r2"/>
    <property type="match status" value="1"/>
</dbReference>
<dbReference type="EMBL" id="JABBZM010000005">
    <property type="protein sequence ID" value="NMV37835.1"/>
    <property type="molecule type" value="Genomic_DNA"/>
</dbReference>
<dbReference type="Gene3D" id="1.10.10.10">
    <property type="entry name" value="Winged helix-like DNA-binding domain superfamily/Winged helix DNA-binding domain"/>
    <property type="match status" value="1"/>
</dbReference>